<organism evidence="2 3">
    <name type="scientific">Dorcoceras hygrometricum</name>
    <dbReference type="NCBI Taxonomy" id="472368"/>
    <lineage>
        <taxon>Eukaryota</taxon>
        <taxon>Viridiplantae</taxon>
        <taxon>Streptophyta</taxon>
        <taxon>Embryophyta</taxon>
        <taxon>Tracheophyta</taxon>
        <taxon>Spermatophyta</taxon>
        <taxon>Magnoliopsida</taxon>
        <taxon>eudicotyledons</taxon>
        <taxon>Gunneridae</taxon>
        <taxon>Pentapetalae</taxon>
        <taxon>asterids</taxon>
        <taxon>lamiids</taxon>
        <taxon>Lamiales</taxon>
        <taxon>Gesneriaceae</taxon>
        <taxon>Didymocarpoideae</taxon>
        <taxon>Trichosporeae</taxon>
        <taxon>Loxocarpinae</taxon>
        <taxon>Dorcoceras</taxon>
    </lineage>
</organism>
<protein>
    <submittedName>
        <fullName evidence="2">Uncharacterized protein</fullName>
    </submittedName>
</protein>
<evidence type="ECO:0000313" key="2">
    <source>
        <dbReference type="EMBL" id="KZV50389.1"/>
    </source>
</evidence>
<evidence type="ECO:0000313" key="3">
    <source>
        <dbReference type="Proteomes" id="UP000250235"/>
    </source>
</evidence>
<dbReference type="Proteomes" id="UP000250235">
    <property type="component" value="Unassembled WGS sequence"/>
</dbReference>
<feature type="compositionally biased region" description="Basic and acidic residues" evidence="1">
    <location>
        <begin position="14"/>
        <end position="33"/>
    </location>
</feature>
<sequence length="169" mass="18196">MGPISHTGPKTSRAARDRPEPNPRRNQTSRHDIAGAAAPPPQKIAATARGAARNSVPQRRNVARQRPARTHSSGAKRRPTSPSSCAAQQRHERHNIAALARGGDAQHCSNGRRDRAKWCTTIGQPSRNASTSLARPERRSRAFVCARKGGAAAHGGGRRFQLHDSGFSI</sequence>
<keyword evidence="3" id="KW-1185">Reference proteome</keyword>
<feature type="region of interest" description="Disordered" evidence="1">
    <location>
        <begin position="1"/>
        <end position="91"/>
    </location>
</feature>
<proteinExistence type="predicted"/>
<accession>A0A2Z7D0G7</accession>
<evidence type="ECO:0000256" key="1">
    <source>
        <dbReference type="SAM" id="MobiDB-lite"/>
    </source>
</evidence>
<dbReference type="AlphaFoldDB" id="A0A2Z7D0G7"/>
<gene>
    <name evidence="2" type="ORF">F511_33780</name>
</gene>
<dbReference type="EMBL" id="KQ992443">
    <property type="protein sequence ID" value="KZV50389.1"/>
    <property type="molecule type" value="Genomic_DNA"/>
</dbReference>
<reference evidence="2 3" key="1">
    <citation type="journal article" date="2015" name="Proc. Natl. Acad. Sci. U.S.A.">
        <title>The resurrection genome of Boea hygrometrica: A blueprint for survival of dehydration.</title>
        <authorList>
            <person name="Xiao L."/>
            <person name="Yang G."/>
            <person name="Zhang L."/>
            <person name="Yang X."/>
            <person name="Zhao S."/>
            <person name="Ji Z."/>
            <person name="Zhou Q."/>
            <person name="Hu M."/>
            <person name="Wang Y."/>
            <person name="Chen M."/>
            <person name="Xu Y."/>
            <person name="Jin H."/>
            <person name="Xiao X."/>
            <person name="Hu G."/>
            <person name="Bao F."/>
            <person name="Hu Y."/>
            <person name="Wan P."/>
            <person name="Li L."/>
            <person name="Deng X."/>
            <person name="Kuang T."/>
            <person name="Xiang C."/>
            <person name="Zhu J.K."/>
            <person name="Oliver M.J."/>
            <person name="He Y."/>
        </authorList>
    </citation>
    <scope>NUCLEOTIDE SEQUENCE [LARGE SCALE GENOMIC DNA]</scope>
    <source>
        <strain evidence="3">cv. XS01</strain>
    </source>
</reference>
<feature type="compositionally biased region" description="Basic residues" evidence="1">
    <location>
        <begin position="61"/>
        <end position="79"/>
    </location>
</feature>
<name>A0A2Z7D0G7_9LAMI</name>